<dbReference type="PANTHER" id="PTHR13288:SF8">
    <property type="entry name" value="SPLICING FACTOR 45"/>
    <property type="match status" value="1"/>
</dbReference>
<name>A0A1I7TZC0_9PELO</name>
<dbReference type="Pfam" id="PF01585">
    <property type="entry name" value="G-patch"/>
    <property type="match status" value="1"/>
</dbReference>
<dbReference type="SMART" id="SM00361">
    <property type="entry name" value="RRM_1"/>
    <property type="match status" value="1"/>
</dbReference>
<evidence type="ECO:0000256" key="1">
    <source>
        <dbReference type="ARBA" id="ARBA00022884"/>
    </source>
</evidence>
<dbReference type="Gene3D" id="3.30.70.330">
    <property type="match status" value="1"/>
</dbReference>
<keyword evidence="2" id="KW-0747">Spliceosome</keyword>
<dbReference type="GO" id="GO:0005654">
    <property type="term" value="C:nucleoplasm"/>
    <property type="evidence" value="ECO:0007669"/>
    <property type="project" value="UniProtKB-UniRule"/>
</dbReference>
<proteinExistence type="predicted"/>
<dbReference type="eggNOG" id="KOG1996">
    <property type="taxonomic scope" value="Eukaryota"/>
</dbReference>
<dbReference type="PANTHER" id="PTHR13288">
    <property type="entry name" value="SPLICING FACTOR 45 SPF45"/>
    <property type="match status" value="1"/>
</dbReference>
<keyword evidence="2" id="KW-0508">mRNA splicing</keyword>
<dbReference type="PIRSF" id="PIRSF031066">
    <property type="entry name" value="Splicing_factor_SPF45"/>
    <property type="match status" value="1"/>
</dbReference>
<dbReference type="PROSITE" id="PS50174">
    <property type="entry name" value="G_PATCH"/>
    <property type="match status" value="1"/>
</dbReference>
<reference evidence="7" key="1">
    <citation type="submission" date="2016-11" db="UniProtKB">
        <authorList>
            <consortium name="WormBaseParasite"/>
        </authorList>
    </citation>
    <scope>IDENTIFICATION</scope>
</reference>
<dbReference type="CDD" id="cd12374">
    <property type="entry name" value="RRM_UHM_SPF45_PUF60"/>
    <property type="match status" value="1"/>
</dbReference>
<organism evidence="6 7">
    <name type="scientific">Caenorhabditis tropicalis</name>
    <dbReference type="NCBI Taxonomy" id="1561998"/>
    <lineage>
        <taxon>Eukaryota</taxon>
        <taxon>Metazoa</taxon>
        <taxon>Ecdysozoa</taxon>
        <taxon>Nematoda</taxon>
        <taxon>Chromadorea</taxon>
        <taxon>Rhabditida</taxon>
        <taxon>Rhabditina</taxon>
        <taxon>Rhabditomorpha</taxon>
        <taxon>Rhabditoidea</taxon>
        <taxon>Rhabditidae</taxon>
        <taxon>Peloderinae</taxon>
        <taxon>Caenorhabditis</taxon>
    </lineage>
</organism>
<dbReference type="InterPro" id="IPR000467">
    <property type="entry name" value="G_patch_dom"/>
</dbReference>
<dbReference type="InterPro" id="IPR012677">
    <property type="entry name" value="Nucleotide-bd_a/b_plait_sf"/>
</dbReference>
<dbReference type="SUPFAM" id="SSF54928">
    <property type="entry name" value="RNA-binding domain, RBD"/>
    <property type="match status" value="1"/>
</dbReference>
<keyword evidence="1 2" id="KW-0694">RNA-binding</keyword>
<dbReference type="WBParaSite" id="Csp11.Scaffold629.g13305.t1">
    <property type="protein sequence ID" value="Csp11.Scaffold629.g13305.t1"/>
    <property type="gene ID" value="Csp11.Scaffold629.g13305"/>
</dbReference>
<dbReference type="GO" id="GO:0003723">
    <property type="term" value="F:RNA binding"/>
    <property type="evidence" value="ECO:0007669"/>
    <property type="project" value="UniProtKB-UniRule"/>
</dbReference>
<feature type="domain" description="RRM" evidence="4">
    <location>
        <begin position="281"/>
        <end position="371"/>
    </location>
</feature>
<dbReference type="InterPro" id="IPR035979">
    <property type="entry name" value="RBD_domain_sf"/>
</dbReference>
<dbReference type="InterPro" id="IPR000504">
    <property type="entry name" value="RRM_dom"/>
</dbReference>
<keyword evidence="2" id="KW-0539">Nucleus</keyword>
<dbReference type="InterPro" id="IPR003954">
    <property type="entry name" value="RRM_euk-type"/>
</dbReference>
<accession>A0A1I7TZC0</accession>
<evidence type="ECO:0000256" key="2">
    <source>
        <dbReference type="PIRNR" id="PIRNR031066"/>
    </source>
</evidence>
<sequence length="379" mass="42090">MSNDDEDDVPMGPPAAKQAKPMHNIQMAFMQTQLAQRKAALQQQARQKVAKSAAPPPVIDLSTRNRITSNATTTTTTIASTAKTFQPIRANPVAENISFLPKAATDESVLIFGEEHINCEYYPMTPNNFEILAKEVKERKQREKMARDIAKRLQREHEEEDKKRSMGAAIAPPTMLIEPEPEIIKENGDSKDEKPQSSFMPPPSFLPAFGKATSRGLGVAANIMKKHGYREGQGLGKSEQGMSTALQIEKTGVRGGNIVAEAPRAPTFASNSMEAVQNATKILQLWNLTDVSEVEDEEGKKEFSEEIKEEMEKCGQVVNVLVHVNQDHEEEERRVRVFVEFTNSAQAIKAFVMMNGRFFGGRSVSAGFQNVDEYNSQSF</sequence>
<dbReference type="AlphaFoldDB" id="A0A1I7TZC0"/>
<evidence type="ECO:0000313" key="7">
    <source>
        <dbReference type="WBParaSite" id="Csp11.Scaffold629.g13305.t1"/>
    </source>
</evidence>
<comment type="subcellular location">
    <subcellularLocation>
        <location evidence="2">Nucleus</location>
    </subcellularLocation>
</comment>
<dbReference type="Proteomes" id="UP000095282">
    <property type="component" value="Unplaced"/>
</dbReference>
<dbReference type="FunFam" id="3.30.70.330:FF:001560">
    <property type="entry name" value="RNA Binding Motif protein homolog"/>
    <property type="match status" value="1"/>
</dbReference>
<evidence type="ECO:0000259" key="5">
    <source>
        <dbReference type="PROSITE" id="PS50174"/>
    </source>
</evidence>
<dbReference type="GO" id="GO:0071011">
    <property type="term" value="C:precatalytic spliceosome"/>
    <property type="evidence" value="ECO:0007669"/>
    <property type="project" value="TreeGrafter"/>
</dbReference>
<evidence type="ECO:0000259" key="4">
    <source>
        <dbReference type="PROSITE" id="PS50102"/>
    </source>
</evidence>
<dbReference type="PROSITE" id="PS50102">
    <property type="entry name" value="RRM"/>
    <property type="match status" value="1"/>
</dbReference>
<feature type="region of interest" description="Disordered" evidence="3">
    <location>
        <begin position="1"/>
        <end position="21"/>
    </location>
</feature>
<dbReference type="InterPro" id="IPR040052">
    <property type="entry name" value="RBM17"/>
</dbReference>
<evidence type="ECO:0000313" key="6">
    <source>
        <dbReference type="Proteomes" id="UP000095282"/>
    </source>
</evidence>
<feature type="domain" description="G-patch" evidence="5">
    <location>
        <begin position="216"/>
        <end position="263"/>
    </location>
</feature>
<protein>
    <recommendedName>
        <fullName evidence="2">Splicing factor 45</fullName>
    </recommendedName>
    <alternativeName>
        <fullName evidence="2">RNA-binding motif protein 17</fullName>
    </alternativeName>
</protein>
<evidence type="ECO:0000256" key="3">
    <source>
        <dbReference type="SAM" id="MobiDB-lite"/>
    </source>
</evidence>
<keyword evidence="2" id="KW-0507">mRNA processing</keyword>
<keyword evidence="6" id="KW-1185">Reference proteome</keyword>
<comment type="function">
    <text evidence="2">Splice factor that binds to the single-stranded 3'AG at the exon/intron border and promotes its utilization in the second catalytic step. Involved in the regulation of alternative splicing and the utilization of cryptic splice sites.</text>
</comment>
<dbReference type="GO" id="GO:0045292">
    <property type="term" value="P:mRNA cis splicing, via spliceosome"/>
    <property type="evidence" value="ECO:0007669"/>
    <property type="project" value="UniProtKB-UniRule"/>
</dbReference>
<dbReference type="SMART" id="SM00443">
    <property type="entry name" value="G_patch"/>
    <property type="match status" value="1"/>
</dbReference>
<dbReference type="STRING" id="1561998.A0A1I7TZC0"/>
<comment type="subunit">
    <text evidence="2">Associates with the spliceosome.</text>
</comment>
<dbReference type="Pfam" id="PF00076">
    <property type="entry name" value="RRM_1"/>
    <property type="match status" value="1"/>
</dbReference>
<dbReference type="GO" id="GO:0000380">
    <property type="term" value="P:alternative mRNA splicing, via spliceosome"/>
    <property type="evidence" value="ECO:0007669"/>
    <property type="project" value="TreeGrafter"/>
</dbReference>